<protein>
    <submittedName>
        <fullName evidence="2">Hemerythrin domain-containing protein</fullName>
    </submittedName>
</protein>
<dbReference type="Gene3D" id="1.20.120.520">
    <property type="entry name" value="nmb1532 protein domain like"/>
    <property type="match status" value="1"/>
</dbReference>
<gene>
    <name evidence="2" type="ORF">VVD49_16120</name>
</gene>
<sequence length="129" mass="14446">MKRHASLIKLSREHHAGLVLSKRISVCASDVASQTSMSHTVLQSLANELLPHFEEEERDILPILQGRYDAERTRALQDHDSLLRLASRIAGGDASALTEFGQILSAHIRFEERELFPLYESLITTKGTP</sequence>
<dbReference type="Pfam" id="PF01814">
    <property type="entry name" value="Hemerythrin"/>
    <property type="match status" value="1"/>
</dbReference>
<organism evidence="2 3">
    <name type="scientific">Uliginosibacterium silvisoli</name>
    <dbReference type="NCBI Taxonomy" id="3114758"/>
    <lineage>
        <taxon>Bacteria</taxon>
        <taxon>Pseudomonadati</taxon>
        <taxon>Pseudomonadota</taxon>
        <taxon>Betaproteobacteria</taxon>
        <taxon>Rhodocyclales</taxon>
        <taxon>Zoogloeaceae</taxon>
        <taxon>Uliginosibacterium</taxon>
    </lineage>
</organism>
<dbReference type="Proteomes" id="UP001331561">
    <property type="component" value="Unassembled WGS sequence"/>
</dbReference>
<evidence type="ECO:0000313" key="3">
    <source>
        <dbReference type="Proteomes" id="UP001331561"/>
    </source>
</evidence>
<reference evidence="2 3" key="1">
    <citation type="submission" date="2024-01" db="EMBL/GenBank/DDBJ databases">
        <title>Uliginosibacterium soil sp. nov.</title>
        <authorList>
            <person name="Lv Y."/>
        </authorList>
    </citation>
    <scope>NUCLEOTIDE SEQUENCE [LARGE SCALE GENOMIC DNA]</scope>
    <source>
        <strain evidence="2 3">H3</strain>
    </source>
</reference>
<dbReference type="InterPro" id="IPR012312">
    <property type="entry name" value="Hemerythrin-like"/>
</dbReference>
<dbReference type="EMBL" id="JAYXHS010000003">
    <property type="protein sequence ID" value="MEC5387257.1"/>
    <property type="molecule type" value="Genomic_DNA"/>
</dbReference>
<proteinExistence type="predicted"/>
<comment type="caution">
    <text evidence="2">The sequence shown here is derived from an EMBL/GenBank/DDBJ whole genome shotgun (WGS) entry which is preliminary data.</text>
</comment>
<keyword evidence="3" id="KW-1185">Reference proteome</keyword>
<evidence type="ECO:0000259" key="1">
    <source>
        <dbReference type="Pfam" id="PF01814"/>
    </source>
</evidence>
<dbReference type="RefSeq" id="WP_327600233.1">
    <property type="nucleotide sequence ID" value="NZ_JAYXHS010000003.1"/>
</dbReference>
<name>A0ABU6K5S7_9RHOO</name>
<feature type="domain" description="Hemerythrin-like" evidence="1">
    <location>
        <begin position="11"/>
        <end position="118"/>
    </location>
</feature>
<accession>A0ABU6K5S7</accession>
<evidence type="ECO:0000313" key="2">
    <source>
        <dbReference type="EMBL" id="MEC5387257.1"/>
    </source>
</evidence>